<dbReference type="RefSeq" id="WP_136575925.1">
    <property type="nucleotide sequence ID" value="NZ_STFF01000001.1"/>
</dbReference>
<dbReference type="InterPro" id="IPR036259">
    <property type="entry name" value="MFS_trans_sf"/>
</dbReference>
<dbReference type="Proteomes" id="UP000306918">
    <property type="component" value="Unassembled WGS sequence"/>
</dbReference>
<proteinExistence type="predicted"/>
<feature type="transmembrane region" description="Helical" evidence="4">
    <location>
        <begin position="215"/>
        <end position="234"/>
    </location>
</feature>
<dbReference type="InterPro" id="IPR020846">
    <property type="entry name" value="MFS_dom"/>
</dbReference>
<sequence length="386" mass="42427">MRIITRTVWILSLVSLFADVASEMLYPIIPLYLQQIGFSVAWIGLLEGVAGFTAGISKGYFGKLSDEKGLRLPFVKTGYFFSALSKPMLAVATFKMWIFFARTLDRLGKGIRTAARDALLSKEATRQTKARIFGFHRSMDTLGAVLGPIIALTWLFYNPGGYASIFYLAFIPGLLSVVLIFLLKEQKQPASTLTAGNFFSFFSYWKIATPAYKRLVIGLTLFAIANSSDVFLLLKAKQIGQNDNTAIIAYILYNIVYAVSAYPMGIVADKTGKKKVYLFGLMLFAVVYGGFAFATSSLAVYVLFFVYGIYAATTEGIAKAWITNMAHDQNTATAIGFYTSMESVSSLLASIIAGVLWSGAGSGYVFFFSTALAFVVILYLWKTKEV</sequence>
<name>A0A4S8I0N5_9BACT</name>
<keyword evidence="1 4" id="KW-0812">Transmembrane</keyword>
<protein>
    <submittedName>
        <fullName evidence="6">MFS transporter</fullName>
    </submittedName>
</protein>
<comment type="caution">
    <text evidence="6">The sequence shown here is derived from an EMBL/GenBank/DDBJ whole genome shotgun (WGS) entry which is preliminary data.</text>
</comment>
<reference evidence="6 7" key="1">
    <citation type="submission" date="2019-04" db="EMBL/GenBank/DDBJ databases">
        <title>Niastella caeni sp. nov., isolated from activated sludge.</title>
        <authorList>
            <person name="Sheng M."/>
        </authorList>
    </citation>
    <scope>NUCLEOTIDE SEQUENCE [LARGE SCALE GENOMIC DNA]</scope>
    <source>
        <strain evidence="6 7">HX-2-15</strain>
    </source>
</reference>
<feature type="transmembrane region" description="Helical" evidence="4">
    <location>
        <begin position="300"/>
        <end position="322"/>
    </location>
</feature>
<dbReference type="OrthoDB" id="9803985at2"/>
<dbReference type="AlphaFoldDB" id="A0A4S8I0N5"/>
<keyword evidence="7" id="KW-1185">Reference proteome</keyword>
<dbReference type="Gene3D" id="1.20.1250.20">
    <property type="entry name" value="MFS general substrate transporter like domains"/>
    <property type="match status" value="2"/>
</dbReference>
<dbReference type="SUPFAM" id="SSF103473">
    <property type="entry name" value="MFS general substrate transporter"/>
    <property type="match status" value="1"/>
</dbReference>
<evidence type="ECO:0000256" key="2">
    <source>
        <dbReference type="ARBA" id="ARBA00022989"/>
    </source>
</evidence>
<feature type="transmembrane region" description="Helical" evidence="4">
    <location>
        <begin position="246"/>
        <end position="264"/>
    </location>
</feature>
<feature type="transmembrane region" description="Helical" evidence="4">
    <location>
        <begin position="139"/>
        <end position="157"/>
    </location>
</feature>
<dbReference type="CDD" id="cd17370">
    <property type="entry name" value="MFS_MJ1317_like"/>
    <property type="match status" value="1"/>
</dbReference>
<evidence type="ECO:0000313" key="7">
    <source>
        <dbReference type="Proteomes" id="UP000306918"/>
    </source>
</evidence>
<feature type="transmembrane region" description="Helical" evidence="4">
    <location>
        <begin position="363"/>
        <end position="381"/>
    </location>
</feature>
<dbReference type="GO" id="GO:0022857">
    <property type="term" value="F:transmembrane transporter activity"/>
    <property type="evidence" value="ECO:0007669"/>
    <property type="project" value="InterPro"/>
</dbReference>
<dbReference type="InterPro" id="IPR011701">
    <property type="entry name" value="MFS"/>
</dbReference>
<keyword evidence="2 4" id="KW-1133">Transmembrane helix</keyword>
<dbReference type="PANTHER" id="PTHR23518">
    <property type="entry name" value="C-METHYLTRANSFERASE"/>
    <property type="match status" value="1"/>
</dbReference>
<evidence type="ECO:0000256" key="1">
    <source>
        <dbReference type="ARBA" id="ARBA00022692"/>
    </source>
</evidence>
<keyword evidence="3 4" id="KW-0472">Membrane</keyword>
<dbReference type="PANTHER" id="PTHR23518:SF2">
    <property type="entry name" value="MAJOR FACILITATOR SUPERFAMILY TRANSPORTER"/>
    <property type="match status" value="1"/>
</dbReference>
<dbReference type="Pfam" id="PF07690">
    <property type="entry name" value="MFS_1"/>
    <property type="match status" value="1"/>
</dbReference>
<feature type="transmembrane region" description="Helical" evidence="4">
    <location>
        <begin position="276"/>
        <end position="294"/>
    </location>
</feature>
<feature type="domain" description="Major facilitator superfamily (MFS) profile" evidence="5">
    <location>
        <begin position="7"/>
        <end position="386"/>
    </location>
</feature>
<evidence type="ECO:0000256" key="4">
    <source>
        <dbReference type="SAM" id="Phobius"/>
    </source>
</evidence>
<accession>A0A4S8I0N5</accession>
<feature type="transmembrane region" description="Helical" evidence="4">
    <location>
        <begin position="163"/>
        <end position="183"/>
    </location>
</feature>
<evidence type="ECO:0000259" key="5">
    <source>
        <dbReference type="PROSITE" id="PS50850"/>
    </source>
</evidence>
<feature type="transmembrane region" description="Helical" evidence="4">
    <location>
        <begin position="334"/>
        <end position="357"/>
    </location>
</feature>
<feature type="transmembrane region" description="Helical" evidence="4">
    <location>
        <begin position="32"/>
        <end position="56"/>
    </location>
</feature>
<gene>
    <name evidence="6" type="ORF">FAM09_04825</name>
</gene>
<organism evidence="6 7">
    <name type="scientific">Niastella caeni</name>
    <dbReference type="NCBI Taxonomy" id="2569763"/>
    <lineage>
        <taxon>Bacteria</taxon>
        <taxon>Pseudomonadati</taxon>
        <taxon>Bacteroidota</taxon>
        <taxon>Chitinophagia</taxon>
        <taxon>Chitinophagales</taxon>
        <taxon>Chitinophagaceae</taxon>
        <taxon>Niastella</taxon>
    </lineage>
</organism>
<dbReference type="EMBL" id="STFF01000001">
    <property type="protein sequence ID" value="THU41435.1"/>
    <property type="molecule type" value="Genomic_DNA"/>
</dbReference>
<dbReference type="PROSITE" id="PS50850">
    <property type="entry name" value="MFS"/>
    <property type="match status" value="1"/>
</dbReference>
<evidence type="ECO:0000313" key="6">
    <source>
        <dbReference type="EMBL" id="THU41435.1"/>
    </source>
</evidence>
<evidence type="ECO:0000256" key="3">
    <source>
        <dbReference type="ARBA" id="ARBA00023136"/>
    </source>
</evidence>